<proteinExistence type="inferred from homology"/>
<gene>
    <name evidence="4 7" type="primary">rplO</name>
    <name evidence="7" type="ORF">CO178_01825</name>
</gene>
<dbReference type="Gene3D" id="3.100.10.10">
    <property type="match status" value="1"/>
</dbReference>
<dbReference type="InterPro" id="IPR036227">
    <property type="entry name" value="Ribosomal_uL15/eL18_sf"/>
</dbReference>
<keyword evidence="4" id="KW-0694">RNA-binding</keyword>
<dbReference type="NCBIfam" id="TIGR01071">
    <property type="entry name" value="rplO_bact"/>
    <property type="match status" value="1"/>
</dbReference>
<dbReference type="Pfam" id="PF00828">
    <property type="entry name" value="Ribosomal_L27A"/>
    <property type="match status" value="1"/>
</dbReference>
<evidence type="ECO:0000259" key="6">
    <source>
        <dbReference type="Pfam" id="PF00828"/>
    </source>
</evidence>
<organism evidence="7 8">
    <name type="scientific">candidate division WWE3 bacterium CG_4_9_14_3_um_filter_34_6</name>
    <dbReference type="NCBI Taxonomy" id="1975079"/>
    <lineage>
        <taxon>Bacteria</taxon>
        <taxon>Katanobacteria</taxon>
    </lineage>
</organism>
<keyword evidence="2 4" id="KW-0689">Ribosomal protein</keyword>
<dbReference type="PANTHER" id="PTHR12934">
    <property type="entry name" value="50S RIBOSOMAL PROTEIN L15"/>
    <property type="match status" value="1"/>
</dbReference>
<evidence type="ECO:0000313" key="7">
    <source>
        <dbReference type="EMBL" id="PJA40620.1"/>
    </source>
</evidence>
<feature type="compositionally biased region" description="Polar residues" evidence="5">
    <location>
        <begin position="1"/>
        <end position="12"/>
    </location>
</feature>
<dbReference type="AlphaFoldDB" id="A0A2M7X399"/>
<dbReference type="GO" id="GO:0015934">
    <property type="term" value="C:large ribosomal subunit"/>
    <property type="evidence" value="ECO:0007669"/>
    <property type="project" value="InterPro"/>
</dbReference>
<dbReference type="HAMAP" id="MF_01341">
    <property type="entry name" value="Ribosomal_uL15"/>
    <property type="match status" value="1"/>
</dbReference>
<feature type="domain" description="Large ribosomal subunit protein uL15/eL18" evidence="6">
    <location>
        <begin position="81"/>
        <end position="149"/>
    </location>
</feature>
<comment type="function">
    <text evidence="4">Binds to the 23S rRNA.</text>
</comment>
<evidence type="ECO:0000256" key="3">
    <source>
        <dbReference type="ARBA" id="ARBA00023274"/>
    </source>
</evidence>
<evidence type="ECO:0000313" key="8">
    <source>
        <dbReference type="Proteomes" id="UP000230683"/>
    </source>
</evidence>
<feature type="region of interest" description="Disordered" evidence="5">
    <location>
        <begin position="1"/>
        <end position="45"/>
    </location>
</feature>
<comment type="similarity">
    <text evidence="1 4">Belongs to the universal ribosomal protein uL15 family.</text>
</comment>
<comment type="caution">
    <text evidence="7">The sequence shown here is derived from an EMBL/GenBank/DDBJ whole genome shotgun (WGS) entry which is preliminary data.</text>
</comment>
<evidence type="ECO:0000256" key="1">
    <source>
        <dbReference type="ARBA" id="ARBA00007320"/>
    </source>
</evidence>
<protein>
    <recommendedName>
        <fullName evidence="4">Large ribosomal subunit protein uL15</fullName>
    </recommendedName>
</protein>
<dbReference type="InterPro" id="IPR005749">
    <property type="entry name" value="Ribosomal_uL15_bac-type"/>
</dbReference>
<dbReference type="GO" id="GO:0019843">
    <property type="term" value="F:rRNA binding"/>
    <property type="evidence" value="ECO:0007669"/>
    <property type="project" value="UniProtKB-UniRule"/>
</dbReference>
<dbReference type="PANTHER" id="PTHR12934:SF11">
    <property type="entry name" value="LARGE RIBOSOMAL SUBUNIT PROTEIN UL15M"/>
    <property type="match status" value="1"/>
</dbReference>
<feature type="compositionally biased region" description="Gly residues" evidence="5">
    <location>
        <begin position="23"/>
        <end position="38"/>
    </location>
</feature>
<dbReference type="InterPro" id="IPR030878">
    <property type="entry name" value="Ribosomal_uL15"/>
</dbReference>
<dbReference type="GO" id="GO:0003735">
    <property type="term" value="F:structural constituent of ribosome"/>
    <property type="evidence" value="ECO:0007669"/>
    <property type="project" value="InterPro"/>
</dbReference>
<keyword evidence="3 4" id="KW-0687">Ribonucleoprotein</keyword>
<sequence length="150" mass="16040">MKSILSNLTKSKGYNKPSRRIGRGIGSTKGGHTTGFGMKGQKSRTGGKVKQWFEGGQTPLVHKMPYQGGFVNHAALSILGINVGALNDVKTGGREITPNILVKLGYVGNNKFDVIKILGKGEVTNKINLKGFRYSKRAIEKIKAAGGNAL</sequence>
<comment type="subunit">
    <text evidence="4">Part of the 50S ribosomal subunit.</text>
</comment>
<dbReference type="EMBL" id="PFWY01000084">
    <property type="protein sequence ID" value="PJA40620.1"/>
    <property type="molecule type" value="Genomic_DNA"/>
</dbReference>
<evidence type="ECO:0000256" key="4">
    <source>
        <dbReference type="HAMAP-Rule" id="MF_01341"/>
    </source>
</evidence>
<evidence type="ECO:0000256" key="2">
    <source>
        <dbReference type="ARBA" id="ARBA00022980"/>
    </source>
</evidence>
<dbReference type="Proteomes" id="UP000230683">
    <property type="component" value="Unassembled WGS sequence"/>
</dbReference>
<dbReference type="InterPro" id="IPR021131">
    <property type="entry name" value="Ribosomal_uL15/eL18"/>
</dbReference>
<keyword evidence="4" id="KW-0699">rRNA-binding</keyword>
<dbReference type="SUPFAM" id="SSF52080">
    <property type="entry name" value="Ribosomal proteins L15p and L18e"/>
    <property type="match status" value="1"/>
</dbReference>
<reference evidence="8" key="1">
    <citation type="submission" date="2017-09" db="EMBL/GenBank/DDBJ databases">
        <title>Depth-based differentiation of microbial function through sediment-hosted aquifers and enrichment of novel symbionts in the deep terrestrial subsurface.</title>
        <authorList>
            <person name="Probst A.J."/>
            <person name="Ladd B."/>
            <person name="Jarett J.K."/>
            <person name="Geller-Mcgrath D.E."/>
            <person name="Sieber C.M.K."/>
            <person name="Emerson J.B."/>
            <person name="Anantharaman K."/>
            <person name="Thomas B.C."/>
            <person name="Malmstrom R."/>
            <person name="Stieglmeier M."/>
            <person name="Klingl A."/>
            <person name="Woyke T."/>
            <person name="Ryan C.M."/>
            <person name="Banfield J.F."/>
        </authorList>
    </citation>
    <scope>NUCLEOTIDE SEQUENCE [LARGE SCALE GENOMIC DNA]</scope>
</reference>
<dbReference type="GO" id="GO:0006412">
    <property type="term" value="P:translation"/>
    <property type="evidence" value="ECO:0007669"/>
    <property type="project" value="UniProtKB-UniRule"/>
</dbReference>
<evidence type="ECO:0000256" key="5">
    <source>
        <dbReference type="SAM" id="MobiDB-lite"/>
    </source>
</evidence>
<accession>A0A2M7X399</accession>
<name>A0A2M7X399_UNCKA</name>